<comment type="caution">
    <text evidence="2">The sequence shown here is derived from an EMBL/GenBank/DDBJ whole genome shotgun (WGS) entry which is preliminary data.</text>
</comment>
<keyword evidence="1" id="KW-0812">Transmembrane</keyword>
<dbReference type="AlphaFoldDB" id="A0AAD7MDV6"/>
<evidence type="ECO:0000256" key="1">
    <source>
        <dbReference type="SAM" id="Phobius"/>
    </source>
</evidence>
<name>A0AAD7MDV6_9AGAR</name>
<evidence type="ECO:0000313" key="4">
    <source>
        <dbReference type="Proteomes" id="UP001215598"/>
    </source>
</evidence>
<organism evidence="2 4">
    <name type="scientific">Mycena metata</name>
    <dbReference type="NCBI Taxonomy" id="1033252"/>
    <lineage>
        <taxon>Eukaryota</taxon>
        <taxon>Fungi</taxon>
        <taxon>Dikarya</taxon>
        <taxon>Basidiomycota</taxon>
        <taxon>Agaricomycotina</taxon>
        <taxon>Agaricomycetes</taxon>
        <taxon>Agaricomycetidae</taxon>
        <taxon>Agaricales</taxon>
        <taxon>Marasmiineae</taxon>
        <taxon>Mycenaceae</taxon>
        <taxon>Mycena</taxon>
    </lineage>
</organism>
<evidence type="ECO:0000313" key="3">
    <source>
        <dbReference type="EMBL" id="KAJ7739547.1"/>
    </source>
</evidence>
<feature type="transmembrane region" description="Helical" evidence="1">
    <location>
        <begin position="45"/>
        <end position="63"/>
    </location>
</feature>
<accession>A0AAD7MDV6</accession>
<keyword evidence="1" id="KW-1133">Transmembrane helix</keyword>
<keyword evidence="4" id="KW-1185">Reference proteome</keyword>
<dbReference type="EMBL" id="JARKIB010000106">
    <property type="protein sequence ID" value="KAJ7739547.1"/>
    <property type="molecule type" value="Genomic_DNA"/>
</dbReference>
<sequence>MNAFLITTFWLYNLVILGEYPFFQLLLPFLLHLSFRLIFVAIPRLIDTLTILLFLFCFAGLYSDAGGSSGHRLASAGWLGRNVIGRASVSAGIATLGAGGARLVAEAGGSGYALARSLSRVASVDTAFEFTRTIAPILTNVVHPTFPPLFDGPRFELGVGTLPDSGAFQCGGRPFALRKGEGACVASALSRCGRLSIDAEATTAFPLLMRLLEVAHGNLLVSFSITRVYFAFLENLVPPLDPVPSPFFRTRIPMSQFLSLCDALFGPARFKLWGIRHSINPSAAVQLRAILAVACSLVCLVLPEFDCNGTPPGASTLFAYPHLVELDLHLSGTKGVPDVLSRCQLSVLRKSTVVLGTTSWFSSGKARRT</sequence>
<proteinExistence type="predicted"/>
<feature type="transmembrane region" description="Helical" evidence="1">
    <location>
        <begin position="20"/>
        <end position="38"/>
    </location>
</feature>
<keyword evidence="1" id="KW-0472">Membrane</keyword>
<gene>
    <name evidence="3" type="ORF">B0H16DRAFT_1729349</name>
    <name evidence="2" type="ORF">B0H16DRAFT_1744118</name>
</gene>
<reference evidence="2" key="1">
    <citation type="submission" date="2023-03" db="EMBL/GenBank/DDBJ databases">
        <title>Massive genome expansion in bonnet fungi (Mycena s.s.) driven by repeated elements and novel gene families across ecological guilds.</title>
        <authorList>
            <consortium name="Lawrence Berkeley National Laboratory"/>
            <person name="Harder C.B."/>
            <person name="Miyauchi S."/>
            <person name="Viragh M."/>
            <person name="Kuo A."/>
            <person name="Thoen E."/>
            <person name="Andreopoulos B."/>
            <person name="Lu D."/>
            <person name="Skrede I."/>
            <person name="Drula E."/>
            <person name="Henrissat B."/>
            <person name="Morin E."/>
            <person name="Kohler A."/>
            <person name="Barry K."/>
            <person name="LaButti K."/>
            <person name="Morin E."/>
            <person name="Salamov A."/>
            <person name="Lipzen A."/>
            <person name="Mereny Z."/>
            <person name="Hegedus B."/>
            <person name="Baldrian P."/>
            <person name="Stursova M."/>
            <person name="Weitz H."/>
            <person name="Taylor A."/>
            <person name="Grigoriev I.V."/>
            <person name="Nagy L.G."/>
            <person name="Martin F."/>
            <person name="Kauserud H."/>
        </authorList>
    </citation>
    <scope>NUCLEOTIDE SEQUENCE</scope>
    <source>
        <strain evidence="2">CBHHK182m</strain>
    </source>
</reference>
<evidence type="ECO:0000313" key="2">
    <source>
        <dbReference type="EMBL" id="KAJ7712516.1"/>
    </source>
</evidence>
<protein>
    <submittedName>
        <fullName evidence="2">Uncharacterized protein</fullName>
    </submittedName>
</protein>
<dbReference type="EMBL" id="JARKIB010000365">
    <property type="protein sequence ID" value="KAJ7712516.1"/>
    <property type="molecule type" value="Genomic_DNA"/>
</dbReference>
<dbReference type="Proteomes" id="UP001215598">
    <property type="component" value="Unassembled WGS sequence"/>
</dbReference>